<dbReference type="OrthoDB" id="10268002at2759"/>
<proteinExistence type="predicted"/>
<organism evidence="1">
    <name type="scientific">Ooceraea biroi</name>
    <name type="common">Clonal raider ant</name>
    <name type="synonym">Cerapachys biroi</name>
    <dbReference type="NCBI Taxonomy" id="2015173"/>
    <lineage>
        <taxon>Eukaryota</taxon>
        <taxon>Metazoa</taxon>
        <taxon>Ecdysozoa</taxon>
        <taxon>Arthropoda</taxon>
        <taxon>Hexapoda</taxon>
        <taxon>Insecta</taxon>
        <taxon>Pterygota</taxon>
        <taxon>Neoptera</taxon>
        <taxon>Endopterygota</taxon>
        <taxon>Hymenoptera</taxon>
        <taxon>Apocrita</taxon>
        <taxon>Aculeata</taxon>
        <taxon>Formicoidea</taxon>
        <taxon>Formicidae</taxon>
        <taxon>Dorylinae</taxon>
        <taxon>Ooceraea</taxon>
    </lineage>
</organism>
<dbReference type="Gene3D" id="1.25.40.10">
    <property type="entry name" value="Tetratricopeptide repeat domain"/>
    <property type="match status" value="1"/>
</dbReference>
<evidence type="ECO:0000313" key="1">
    <source>
        <dbReference type="EMBL" id="RLU20069.1"/>
    </source>
</evidence>
<reference evidence="1" key="1">
    <citation type="journal article" date="2018" name="Genome Res.">
        <title>The genomic architecture and molecular evolution of ant odorant receptors.</title>
        <authorList>
            <person name="McKenzie S.K."/>
            <person name="Kronauer D.J.C."/>
        </authorList>
    </citation>
    <scope>NUCLEOTIDE SEQUENCE [LARGE SCALE GENOMIC DNA]</scope>
    <source>
        <strain evidence="1">Clonal line C1</strain>
    </source>
</reference>
<gene>
    <name evidence="1" type="ORF">DMN91_006675</name>
</gene>
<accession>A0A3L8DJF2</accession>
<dbReference type="PANTHER" id="PTHR21391">
    <property type="entry name" value="AT04489P-RELATED"/>
    <property type="match status" value="1"/>
</dbReference>
<dbReference type="InterPro" id="IPR011990">
    <property type="entry name" value="TPR-like_helical_dom_sf"/>
</dbReference>
<protein>
    <recommendedName>
        <fullName evidence="2">Tetratricopeptide repeat protein</fullName>
    </recommendedName>
</protein>
<evidence type="ECO:0008006" key="2">
    <source>
        <dbReference type="Google" id="ProtNLM"/>
    </source>
</evidence>
<dbReference type="SUPFAM" id="SSF48452">
    <property type="entry name" value="TPR-like"/>
    <property type="match status" value="1"/>
</dbReference>
<comment type="caution">
    <text evidence="1">The sequence shown here is derived from an EMBL/GenBank/DDBJ whole genome shotgun (WGS) entry which is preliminary data.</text>
</comment>
<dbReference type="Proteomes" id="UP000279307">
    <property type="component" value="Chromosome 7"/>
</dbReference>
<sequence length="463" mass="53981">MLALKKEEAPEVFREAILYREWGHRLASLGSYPLAIDYFKKASKLAEVEDLRSLIGHCRALLRNAKYFKAEKLSGKCMTLDPDHYKARQMRMKALFQIGEFGHSLAHAYADIVEDESRFQVNDPEVQRQVRLKGLQRVIAKLYMGLLAIDKDFLEEIVSHPEIVASANRSSTLELLALANRMFPLKQKCLDALYKMVAWVYIDTRNLMCLENEEMKTRYLKHHLGIRVAMLPRDIDLAWMPTVNPKETLKMFRRRLALASAPLELVWLYHEFCKFLIDINRFDLARFYAKKGRDLAQKTDYDQWILNIDHLTLRIEIHQNNRNEAKDAAILALACARKLDIDYLIDFYERAVQAVEAELDVERIGDFDGIAARQQLILDLMPPGMKGEVDFLWRRMDVVPARRRLSVMPGCKPIDRKFKMPSTRRTILPSPRKDPERDARIALLKQHVPPLRRPGFVNFEEFE</sequence>
<reference evidence="1" key="2">
    <citation type="submission" date="2018-07" db="EMBL/GenBank/DDBJ databases">
        <authorList>
            <person name="Mckenzie S.K."/>
            <person name="Kronauer D.J.C."/>
        </authorList>
    </citation>
    <scope>NUCLEOTIDE SEQUENCE</scope>
    <source>
        <strain evidence="1">Clonal line C1</strain>
    </source>
</reference>
<dbReference type="PANTHER" id="PTHR21391:SF0">
    <property type="entry name" value="AT04489P-RELATED"/>
    <property type="match status" value="1"/>
</dbReference>
<name>A0A3L8DJF2_OOCBI</name>
<dbReference type="AlphaFoldDB" id="A0A3L8DJF2"/>
<dbReference type="EMBL" id="QOIP01000007">
    <property type="protein sequence ID" value="RLU20069.1"/>
    <property type="molecule type" value="Genomic_DNA"/>
</dbReference>